<protein>
    <submittedName>
        <fullName evidence="2">OadG family protein</fullName>
    </submittedName>
</protein>
<evidence type="ECO:0000313" key="2">
    <source>
        <dbReference type="EMBL" id="MBE5038443.1"/>
    </source>
</evidence>
<dbReference type="Proteomes" id="UP000768567">
    <property type="component" value="Unassembled WGS sequence"/>
</dbReference>
<dbReference type="RefSeq" id="WP_193502598.1">
    <property type="nucleotide sequence ID" value="NZ_JADCKC010000003.1"/>
</dbReference>
<evidence type="ECO:0000256" key="1">
    <source>
        <dbReference type="SAM" id="Phobius"/>
    </source>
</evidence>
<keyword evidence="1" id="KW-0812">Transmembrane</keyword>
<evidence type="ECO:0000313" key="3">
    <source>
        <dbReference type="Proteomes" id="UP000768567"/>
    </source>
</evidence>
<name>A0ABR9R5S0_9FIRM</name>
<keyword evidence="1" id="KW-0472">Membrane</keyword>
<comment type="caution">
    <text evidence="2">The sequence shown here is derived from an EMBL/GenBank/DDBJ whole genome shotgun (WGS) entry which is preliminary data.</text>
</comment>
<proteinExistence type="predicted"/>
<feature type="transmembrane region" description="Helical" evidence="1">
    <location>
        <begin position="20"/>
        <end position="40"/>
    </location>
</feature>
<gene>
    <name evidence="2" type="ORF">INF35_11655</name>
</gene>
<keyword evidence="1" id="KW-1133">Transmembrane helix</keyword>
<keyword evidence="3" id="KW-1185">Reference proteome</keyword>
<organism evidence="2 3">
    <name type="scientific">Gemmiger gallinarum</name>
    <dbReference type="NCBI Taxonomy" id="2779354"/>
    <lineage>
        <taxon>Bacteria</taxon>
        <taxon>Bacillati</taxon>
        <taxon>Bacillota</taxon>
        <taxon>Clostridia</taxon>
        <taxon>Eubacteriales</taxon>
        <taxon>Gemmiger</taxon>
    </lineage>
</organism>
<dbReference type="EMBL" id="JADCKC010000003">
    <property type="protein sequence ID" value="MBE5038443.1"/>
    <property type="molecule type" value="Genomic_DNA"/>
</dbReference>
<sequence length="143" mass="14672">MDHVLLLPAGGLTIFDASLVSTSLVLVFGLLILLCLIITLEGKIFDSINAKKRAQAKDALHVGDKPAPAVVSAPAQAAPAPAPAPAVEGGISGEIVAAISAAVYYTEGANVTVRGIRRLPQPGASRRGVWGDAGVLQNTRPFI</sequence>
<reference evidence="2 3" key="1">
    <citation type="submission" date="2020-10" db="EMBL/GenBank/DDBJ databases">
        <title>ChiBAC.</title>
        <authorList>
            <person name="Zenner C."/>
            <person name="Hitch T.C.A."/>
            <person name="Clavel T."/>
        </authorList>
    </citation>
    <scope>NUCLEOTIDE SEQUENCE [LARGE SCALE GENOMIC DNA]</scope>
    <source>
        <strain evidence="2 3">DSM 109015</strain>
    </source>
</reference>
<accession>A0ABR9R5S0</accession>